<sequence length="478" mass="53518">MICYGLIMHPMPPSLNPPNRGNIVPNPNTGKITMTSGKPAPVTCTHMAEGHSKAVLSVYATDDLLFTSSKDRTAKAWDLQTGKEVMSFAGHPNNVLSVKYNELLNLVFTVSQSYINVWDYRMNATQCIKTLSSSGLTHDGPVNFQSGIRQSELPPGEHNINDIALGCDGYTLYSATGSMVRVWDLTTFSAIGKLNGGHQAAVMVLAVEQQKDNDVVITGSKDHYIKIFEVTDDKAGWFQRYLYKKWDLKTHTLKQSINQAHKDWICGLSFIPDSNIVLSGCRGGYLKLWNVDNCHCMGEVKAHTSPINAIATNGSAIFTASNDSAVKIWQFNRIQTLTTLWESGGPNPDWKPRTHQLSSPKSKSENYMYKSFNSIDTDCTDMTPHPGQIVKIYMHSIIVDGFAHPHYLAKVNWFQQLPDNVRHCYGKPIEVWSSDLYVRDGPAMFIPIQRIKCRFVHAKVKVGHRNVIVVSPRERFIL</sequence>
<dbReference type="PROSITE" id="PS50294">
    <property type="entry name" value="WD_REPEATS_REGION"/>
    <property type="match status" value="2"/>
</dbReference>
<dbReference type="OrthoDB" id="3176171at2759"/>
<feature type="repeat" description="WD" evidence="3">
    <location>
        <begin position="258"/>
        <end position="293"/>
    </location>
</feature>
<accession>A0A8S3S037</accession>
<dbReference type="InterPro" id="IPR001680">
    <property type="entry name" value="WD40_rpt"/>
</dbReference>
<dbReference type="PANTHER" id="PTHR19848:SF8">
    <property type="entry name" value="F-BOX AND WD REPEAT DOMAIN CONTAINING 7"/>
    <property type="match status" value="1"/>
</dbReference>
<dbReference type="SMART" id="SM00320">
    <property type="entry name" value="WD40"/>
    <property type="match status" value="6"/>
</dbReference>
<proteinExistence type="predicted"/>
<dbReference type="EMBL" id="CAJPWZ010001397">
    <property type="protein sequence ID" value="CAG2214009.1"/>
    <property type="molecule type" value="Genomic_DNA"/>
</dbReference>
<keyword evidence="1 3" id="KW-0853">WD repeat</keyword>
<keyword evidence="5" id="KW-1185">Reference proteome</keyword>
<dbReference type="CDD" id="cd00200">
    <property type="entry name" value="WD40"/>
    <property type="match status" value="1"/>
</dbReference>
<organism evidence="4 5">
    <name type="scientific">Mytilus edulis</name>
    <name type="common">Blue mussel</name>
    <dbReference type="NCBI Taxonomy" id="6550"/>
    <lineage>
        <taxon>Eukaryota</taxon>
        <taxon>Metazoa</taxon>
        <taxon>Spiralia</taxon>
        <taxon>Lophotrochozoa</taxon>
        <taxon>Mollusca</taxon>
        <taxon>Bivalvia</taxon>
        <taxon>Autobranchia</taxon>
        <taxon>Pteriomorphia</taxon>
        <taxon>Mytilida</taxon>
        <taxon>Mytiloidea</taxon>
        <taxon>Mytilidae</taxon>
        <taxon>Mytilinae</taxon>
        <taxon>Mytilus</taxon>
    </lineage>
</organism>
<dbReference type="PROSITE" id="PS00678">
    <property type="entry name" value="WD_REPEATS_1"/>
    <property type="match status" value="1"/>
</dbReference>
<comment type="caution">
    <text evidence="4">The sequence shown here is derived from an EMBL/GenBank/DDBJ whole genome shotgun (WGS) entry which is preliminary data.</text>
</comment>
<dbReference type="Gene3D" id="2.130.10.10">
    <property type="entry name" value="YVTN repeat-like/Quinoprotein amine dehydrogenase"/>
    <property type="match status" value="3"/>
</dbReference>
<dbReference type="Pfam" id="PF00400">
    <property type="entry name" value="WD40"/>
    <property type="match status" value="5"/>
</dbReference>
<reference evidence="4" key="1">
    <citation type="submission" date="2021-03" db="EMBL/GenBank/DDBJ databases">
        <authorList>
            <person name="Bekaert M."/>
        </authorList>
    </citation>
    <scope>NUCLEOTIDE SEQUENCE</scope>
</reference>
<name>A0A8S3S037_MYTED</name>
<evidence type="ECO:0000256" key="3">
    <source>
        <dbReference type="PROSITE-ProRule" id="PRU00221"/>
    </source>
</evidence>
<feature type="repeat" description="WD" evidence="3">
    <location>
        <begin position="300"/>
        <end position="339"/>
    </location>
</feature>
<dbReference type="InterPro" id="IPR019775">
    <property type="entry name" value="WD40_repeat_CS"/>
</dbReference>
<evidence type="ECO:0000313" key="5">
    <source>
        <dbReference type="Proteomes" id="UP000683360"/>
    </source>
</evidence>
<evidence type="ECO:0000256" key="2">
    <source>
        <dbReference type="ARBA" id="ARBA00022737"/>
    </source>
</evidence>
<evidence type="ECO:0000313" key="4">
    <source>
        <dbReference type="EMBL" id="CAG2214009.1"/>
    </source>
</evidence>
<dbReference type="PROSITE" id="PS50082">
    <property type="entry name" value="WD_REPEATS_2"/>
    <property type="match status" value="3"/>
</dbReference>
<dbReference type="InterPro" id="IPR036322">
    <property type="entry name" value="WD40_repeat_dom_sf"/>
</dbReference>
<feature type="repeat" description="WD" evidence="3">
    <location>
        <begin position="48"/>
        <end position="87"/>
    </location>
</feature>
<protein>
    <submittedName>
        <fullName evidence="4">KIF21</fullName>
    </submittedName>
</protein>
<dbReference type="AlphaFoldDB" id="A0A8S3S037"/>
<evidence type="ECO:0000256" key="1">
    <source>
        <dbReference type="ARBA" id="ARBA00022574"/>
    </source>
</evidence>
<dbReference type="InterPro" id="IPR015943">
    <property type="entry name" value="WD40/YVTN_repeat-like_dom_sf"/>
</dbReference>
<gene>
    <name evidence="4" type="ORF">MEDL_27906</name>
</gene>
<keyword evidence="2" id="KW-0677">Repeat</keyword>
<dbReference type="SUPFAM" id="SSF50978">
    <property type="entry name" value="WD40 repeat-like"/>
    <property type="match status" value="1"/>
</dbReference>
<dbReference type="PANTHER" id="PTHR19848">
    <property type="entry name" value="WD40 REPEAT PROTEIN"/>
    <property type="match status" value="1"/>
</dbReference>
<dbReference type="Proteomes" id="UP000683360">
    <property type="component" value="Unassembled WGS sequence"/>
</dbReference>